<dbReference type="EMBL" id="BAAAPZ010000002">
    <property type="protein sequence ID" value="GAA2090022.1"/>
    <property type="molecule type" value="Genomic_DNA"/>
</dbReference>
<protein>
    <recommendedName>
        <fullName evidence="5">ADP-heptose:LPS heptosyltransferase</fullName>
    </recommendedName>
</protein>
<evidence type="ECO:0008006" key="5">
    <source>
        <dbReference type="Google" id="ProtNLM"/>
    </source>
</evidence>
<accession>A0ABP5I163</accession>
<name>A0ABP5I163_9MICO</name>
<dbReference type="Proteomes" id="UP001500984">
    <property type="component" value="Unassembled WGS sequence"/>
</dbReference>
<evidence type="ECO:0000313" key="3">
    <source>
        <dbReference type="EMBL" id="GAA2090022.1"/>
    </source>
</evidence>
<reference evidence="4" key="1">
    <citation type="journal article" date="2019" name="Int. J. Syst. Evol. Microbiol.">
        <title>The Global Catalogue of Microorganisms (GCM) 10K type strain sequencing project: providing services to taxonomists for standard genome sequencing and annotation.</title>
        <authorList>
            <consortium name="The Broad Institute Genomics Platform"/>
            <consortium name="The Broad Institute Genome Sequencing Center for Infectious Disease"/>
            <person name="Wu L."/>
            <person name="Ma J."/>
        </authorList>
    </citation>
    <scope>NUCLEOTIDE SEQUENCE [LARGE SCALE GENOMIC DNA]</scope>
    <source>
        <strain evidence="4">JCM 15900</strain>
    </source>
</reference>
<keyword evidence="4" id="KW-1185">Reference proteome</keyword>
<dbReference type="InterPro" id="IPR051199">
    <property type="entry name" value="LPS_LOS_Heptosyltrfase"/>
</dbReference>
<evidence type="ECO:0000256" key="1">
    <source>
        <dbReference type="ARBA" id="ARBA00022676"/>
    </source>
</evidence>
<sequence>MLALRALKLGDLLVAVPALRALRRGFPDHRLVLACPAWLAPVVELIGGVDAHLPVAGLEEPLLPAAGSVEVAVNLHGGGPESRGRLEELGSPRRIGHRAPGWDGPVWTEALHERERWVRLLAWHGIPGDPAELRLRAEALDTGARGGGAGCAVVHVGASHGSRQWPVERFAEVVRGLAQDGLRVRVTGDDRERARAEAVVRLAGGGDDGGAVRSLAGVLSLRELCALIAGCSLVVSADTGAAHLASAFARPSVVLFGPAAPERWGPPAGPHRVLTDARLRRGEVFAADPDPALLAVGAAEVLREARALLR</sequence>
<organism evidence="3 4">
    <name type="scientific">Brevibacterium salitolerans</name>
    <dbReference type="NCBI Taxonomy" id="1403566"/>
    <lineage>
        <taxon>Bacteria</taxon>
        <taxon>Bacillati</taxon>
        <taxon>Actinomycetota</taxon>
        <taxon>Actinomycetes</taxon>
        <taxon>Micrococcales</taxon>
        <taxon>Brevibacteriaceae</taxon>
        <taxon>Brevibacterium</taxon>
    </lineage>
</organism>
<keyword evidence="2" id="KW-0808">Transferase</keyword>
<comment type="caution">
    <text evidence="3">The sequence shown here is derived from an EMBL/GenBank/DDBJ whole genome shotgun (WGS) entry which is preliminary data.</text>
</comment>
<dbReference type="PANTHER" id="PTHR30160:SF1">
    <property type="entry name" value="LIPOPOLYSACCHARIDE 1,2-N-ACETYLGLUCOSAMINETRANSFERASE-RELATED"/>
    <property type="match status" value="1"/>
</dbReference>
<evidence type="ECO:0000256" key="2">
    <source>
        <dbReference type="ARBA" id="ARBA00022679"/>
    </source>
</evidence>
<dbReference type="Gene3D" id="3.40.50.2000">
    <property type="entry name" value="Glycogen Phosphorylase B"/>
    <property type="match status" value="2"/>
</dbReference>
<gene>
    <name evidence="3" type="ORF">GCM10009823_06170</name>
</gene>
<dbReference type="CDD" id="cd03789">
    <property type="entry name" value="GT9_LPS_heptosyltransferase"/>
    <property type="match status" value="1"/>
</dbReference>
<dbReference type="InterPro" id="IPR002201">
    <property type="entry name" value="Glyco_trans_9"/>
</dbReference>
<dbReference type="PANTHER" id="PTHR30160">
    <property type="entry name" value="TETRAACYLDISACCHARIDE 4'-KINASE-RELATED"/>
    <property type="match status" value="1"/>
</dbReference>
<dbReference type="SUPFAM" id="SSF53756">
    <property type="entry name" value="UDP-Glycosyltransferase/glycogen phosphorylase"/>
    <property type="match status" value="1"/>
</dbReference>
<dbReference type="Pfam" id="PF01075">
    <property type="entry name" value="Glyco_transf_9"/>
    <property type="match status" value="1"/>
</dbReference>
<keyword evidence="1" id="KW-0328">Glycosyltransferase</keyword>
<evidence type="ECO:0000313" key="4">
    <source>
        <dbReference type="Proteomes" id="UP001500984"/>
    </source>
</evidence>
<proteinExistence type="predicted"/>